<name>A0A914WFB3_9BILA</name>
<dbReference type="Gene3D" id="3.90.79.10">
    <property type="entry name" value="Nucleoside Triphosphate Pyrophosphohydrolase"/>
    <property type="match status" value="1"/>
</dbReference>
<dbReference type="GO" id="GO:0019693">
    <property type="term" value="P:ribose phosphate metabolic process"/>
    <property type="evidence" value="ECO:0007669"/>
    <property type="project" value="TreeGrafter"/>
</dbReference>
<dbReference type="PANTHER" id="PTHR11839:SF1">
    <property type="entry name" value="ADP-SUGAR PYROPHOSPHATASE"/>
    <property type="match status" value="1"/>
</dbReference>
<keyword evidence="1" id="KW-0378">Hydrolase</keyword>
<reference evidence="4" key="1">
    <citation type="submission" date="2022-11" db="UniProtKB">
        <authorList>
            <consortium name="WormBaseParasite"/>
        </authorList>
    </citation>
    <scope>IDENTIFICATION</scope>
</reference>
<feature type="domain" description="Nudix hydrolase" evidence="2">
    <location>
        <begin position="60"/>
        <end position="204"/>
    </location>
</feature>
<evidence type="ECO:0000313" key="4">
    <source>
        <dbReference type="WBParaSite" id="PSAMB.scaffold4058size15831.g23343.t1"/>
    </source>
</evidence>
<dbReference type="PRINTS" id="PR00502">
    <property type="entry name" value="NUDIXFAMILY"/>
</dbReference>
<evidence type="ECO:0000313" key="3">
    <source>
        <dbReference type="Proteomes" id="UP000887566"/>
    </source>
</evidence>
<dbReference type="InterPro" id="IPR020476">
    <property type="entry name" value="Nudix_hydrolase"/>
</dbReference>
<dbReference type="GO" id="GO:0006753">
    <property type="term" value="P:nucleoside phosphate metabolic process"/>
    <property type="evidence" value="ECO:0007669"/>
    <property type="project" value="TreeGrafter"/>
</dbReference>
<dbReference type="WBParaSite" id="PSAMB.scaffold4058size15831.g23343.t1">
    <property type="protein sequence ID" value="PSAMB.scaffold4058size15831.g23343.t1"/>
    <property type="gene ID" value="PSAMB.scaffold4058size15831.g23343"/>
</dbReference>
<dbReference type="SUPFAM" id="SSF55811">
    <property type="entry name" value="Nudix"/>
    <property type="match status" value="1"/>
</dbReference>
<dbReference type="GO" id="GO:0047631">
    <property type="term" value="F:ADP-ribose diphosphatase activity"/>
    <property type="evidence" value="ECO:0007669"/>
    <property type="project" value="TreeGrafter"/>
</dbReference>
<dbReference type="Proteomes" id="UP000887566">
    <property type="component" value="Unplaced"/>
</dbReference>
<dbReference type="CDD" id="cd18888">
    <property type="entry name" value="NUDIX_ADPRase_Nudt5"/>
    <property type="match status" value="1"/>
</dbReference>
<dbReference type="AlphaFoldDB" id="A0A914WFB3"/>
<dbReference type="InterPro" id="IPR015797">
    <property type="entry name" value="NUDIX_hydrolase-like_dom_sf"/>
</dbReference>
<evidence type="ECO:0000256" key="1">
    <source>
        <dbReference type="ARBA" id="ARBA00022801"/>
    </source>
</evidence>
<organism evidence="3 4">
    <name type="scientific">Plectus sambesii</name>
    <dbReference type="NCBI Taxonomy" id="2011161"/>
    <lineage>
        <taxon>Eukaryota</taxon>
        <taxon>Metazoa</taxon>
        <taxon>Ecdysozoa</taxon>
        <taxon>Nematoda</taxon>
        <taxon>Chromadorea</taxon>
        <taxon>Plectida</taxon>
        <taxon>Plectina</taxon>
        <taxon>Plectoidea</taxon>
        <taxon>Plectidae</taxon>
        <taxon>Plectus</taxon>
    </lineage>
</organism>
<evidence type="ECO:0000259" key="2">
    <source>
        <dbReference type="PROSITE" id="PS51462"/>
    </source>
</evidence>
<accession>A0A914WFB3</accession>
<proteinExistence type="predicted"/>
<dbReference type="InterPro" id="IPR000086">
    <property type="entry name" value="NUDIX_hydrolase_dom"/>
</dbReference>
<dbReference type="GO" id="GO:0005634">
    <property type="term" value="C:nucleus"/>
    <property type="evidence" value="ECO:0007669"/>
    <property type="project" value="TreeGrafter"/>
</dbReference>
<protein>
    <submittedName>
        <fullName evidence="4">Nudix hydrolase domain-containing protein</fullName>
    </submittedName>
</protein>
<keyword evidence="3" id="KW-1185">Reference proteome</keyword>
<dbReference type="PROSITE" id="PS51462">
    <property type="entry name" value="NUDIX"/>
    <property type="match status" value="1"/>
</dbReference>
<dbReference type="Pfam" id="PF00293">
    <property type="entry name" value="NUDIX"/>
    <property type="match status" value="1"/>
</dbReference>
<sequence>MAMMAGSETEKDEDECPYKIESDEVLFRGQWMSGRHVNFLDKASGVRKVWQSAFRSTKQPGVDVDGVDIIATLIRDGGASRHFVFVKQYRIPLNAFCLEFPAGLIDANETVEQAGLRELKEETGYTASRVIALTKGRHGLDPGLTDDTVQFLTVEIDGDLPENQTPTQQLEVGEHVQVVLVPCDSIMQALRDITERGVSVEAMLYSFAIGYSMTH</sequence>
<dbReference type="PANTHER" id="PTHR11839">
    <property type="entry name" value="UDP/ADP-SUGAR PYROPHOSPHATASE"/>
    <property type="match status" value="1"/>
</dbReference>